<dbReference type="Pfam" id="PF00390">
    <property type="entry name" value="malic"/>
    <property type="match status" value="1"/>
</dbReference>
<dbReference type="PIRSF" id="PIRSF036684">
    <property type="entry name" value="ME_PTA"/>
    <property type="match status" value="1"/>
</dbReference>
<dbReference type="Gene3D" id="3.40.50.10750">
    <property type="entry name" value="Isocitrate/Isopropylmalate dehydrogenase-like"/>
    <property type="match status" value="1"/>
</dbReference>
<dbReference type="SUPFAM" id="SSF53223">
    <property type="entry name" value="Aminoacid dehydrogenase-like, N-terminal domain"/>
    <property type="match status" value="1"/>
</dbReference>
<keyword evidence="6 13" id="KW-0560">Oxidoreductase</keyword>
<evidence type="ECO:0000256" key="4">
    <source>
        <dbReference type="ARBA" id="ARBA00008756"/>
    </source>
</evidence>
<dbReference type="InterPro" id="IPR042113">
    <property type="entry name" value="P_AcTrfase_dom1"/>
</dbReference>
<evidence type="ECO:0000259" key="12">
    <source>
        <dbReference type="SMART" id="SM01274"/>
    </source>
</evidence>
<dbReference type="InterPro" id="IPR051674">
    <property type="entry name" value="Malate_Decarboxylase"/>
</dbReference>
<keyword evidence="5 9" id="KW-0479">Metal-binding</keyword>
<comment type="similarity">
    <text evidence="3">In the N-terminal section; belongs to the malic enzymes family.</text>
</comment>
<dbReference type="Gene3D" id="3.40.50.10380">
    <property type="entry name" value="Malic enzyme, N-terminal domain"/>
    <property type="match status" value="1"/>
</dbReference>
<dbReference type="InterPro" id="IPR012188">
    <property type="entry name" value="ME_PTA"/>
</dbReference>
<evidence type="ECO:0000256" key="5">
    <source>
        <dbReference type="ARBA" id="ARBA00022723"/>
    </source>
</evidence>
<dbReference type="InterPro" id="IPR012302">
    <property type="entry name" value="Malic_NAD-bd"/>
</dbReference>
<evidence type="ECO:0000259" key="11">
    <source>
        <dbReference type="SMART" id="SM00919"/>
    </source>
</evidence>
<feature type="binding site" evidence="9">
    <location>
        <position position="137"/>
    </location>
    <ligand>
        <name>a divalent metal cation</name>
        <dbReference type="ChEBI" id="CHEBI:60240"/>
    </ligand>
</feature>
<organism evidence="13 14">
    <name type="scientific">Bordetella ansorpii</name>
    <dbReference type="NCBI Taxonomy" id="288768"/>
    <lineage>
        <taxon>Bacteria</taxon>
        <taxon>Pseudomonadati</taxon>
        <taxon>Pseudomonadota</taxon>
        <taxon>Betaproteobacteria</taxon>
        <taxon>Burkholderiales</taxon>
        <taxon>Alcaligenaceae</taxon>
        <taxon>Bordetella</taxon>
    </lineage>
</organism>
<feature type="domain" description="Malic enzyme N-terminal" evidence="12">
    <location>
        <begin position="18"/>
        <end position="151"/>
    </location>
</feature>
<protein>
    <submittedName>
        <fullName evidence="13">NADP-dependent malic enzyme</fullName>
        <ecNumber evidence="13">1.1.1.40</ecNumber>
    </submittedName>
</protein>
<name>A0A157SWC7_9BORD</name>
<keyword evidence="10" id="KW-0521">NADP</keyword>
<dbReference type="Gene3D" id="3.40.50.10950">
    <property type="match status" value="1"/>
</dbReference>
<feature type="binding site" evidence="9">
    <location>
        <position position="136"/>
    </location>
    <ligand>
        <name>a divalent metal cation</name>
        <dbReference type="ChEBI" id="CHEBI:60240"/>
    </ligand>
</feature>
<dbReference type="SMART" id="SM00919">
    <property type="entry name" value="Malic_M"/>
    <property type="match status" value="1"/>
</dbReference>
<dbReference type="GO" id="GO:0006108">
    <property type="term" value="P:malate metabolic process"/>
    <property type="evidence" value="ECO:0007669"/>
    <property type="project" value="InterPro"/>
</dbReference>
<proteinExistence type="inferred from homology"/>
<dbReference type="InterPro" id="IPR037062">
    <property type="entry name" value="Malic_N_dom_sf"/>
</dbReference>
<dbReference type="InterPro" id="IPR012301">
    <property type="entry name" value="Malic_N_dom"/>
</dbReference>
<evidence type="ECO:0000256" key="9">
    <source>
        <dbReference type="PIRSR" id="PIRSR036684-2"/>
    </source>
</evidence>
<evidence type="ECO:0000313" key="13">
    <source>
        <dbReference type="EMBL" id="SAI74772.1"/>
    </source>
</evidence>
<dbReference type="InterPro" id="IPR045213">
    <property type="entry name" value="Malic_NAD-bd_bact_type"/>
</dbReference>
<dbReference type="EC" id="1.1.1.40" evidence="13"/>
<dbReference type="PANTHER" id="PTHR43237">
    <property type="entry name" value="NADP-DEPENDENT MALIC ENZYME"/>
    <property type="match status" value="1"/>
</dbReference>
<comment type="similarity">
    <text evidence="4">In the C-terminal section; belongs to the phosphate acetyltransferase and butyryltransferase family.</text>
</comment>
<feature type="active site" description="Proton acceptor" evidence="8">
    <location>
        <position position="94"/>
    </location>
</feature>
<dbReference type="FunFam" id="3.40.50.720:FF:000095">
    <property type="entry name" value="NADP-dependent malic enzyme"/>
    <property type="match status" value="1"/>
</dbReference>
<evidence type="ECO:0000256" key="6">
    <source>
        <dbReference type="ARBA" id="ARBA00023002"/>
    </source>
</evidence>
<evidence type="ECO:0000256" key="8">
    <source>
        <dbReference type="PIRSR" id="PIRSR036684-1"/>
    </source>
</evidence>
<dbReference type="GO" id="GO:0016746">
    <property type="term" value="F:acyltransferase activity"/>
    <property type="evidence" value="ECO:0007669"/>
    <property type="project" value="InterPro"/>
</dbReference>
<evidence type="ECO:0000256" key="7">
    <source>
        <dbReference type="ARBA" id="ARBA00023268"/>
    </source>
</evidence>
<dbReference type="NCBIfam" id="NF009501">
    <property type="entry name" value="PRK12861.1"/>
    <property type="match status" value="1"/>
</dbReference>
<dbReference type="OrthoDB" id="9805787at2"/>
<comment type="cofactor">
    <cofactor evidence="1">
        <name>Mn(2+)</name>
        <dbReference type="ChEBI" id="CHEBI:29035"/>
    </cofactor>
</comment>
<evidence type="ECO:0000256" key="2">
    <source>
        <dbReference type="ARBA" id="ARBA00001946"/>
    </source>
</evidence>
<dbReference type="Pfam" id="PF03949">
    <property type="entry name" value="Malic_M"/>
    <property type="match status" value="1"/>
</dbReference>
<reference evidence="13 14" key="1">
    <citation type="submission" date="2016-04" db="EMBL/GenBank/DDBJ databases">
        <authorList>
            <consortium name="Pathogen Informatics"/>
        </authorList>
    </citation>
    <scope>NUCLEOTIDE SEQUENCE [LARGE SCALE GENOMIC DNA]</scope>
    <source>
        <strain evidence="13 14">H050680373</strain>
    </source>
</reference>
<dbReference type="AlphaFoldDB" id="A0A157SWC7"/>
<dbReference type="GO" id="GO:0051287">
    <property type="term" value="F:NAD binding"/>
    <property type="evidence" value="ECO:0007669"/>
    <property type="project" value="InterPro"/>
</dbReference>
<feature type="binding site" evidence="10">
    <location>
        <position position="287"/>
    </location>
    <ligand>
        <name>a divalent metal cation</name>
        <dbReference type="ChEBI" id="CHEBI:60240"/>
    </ligand>
</feature>
<dbReference type="EMBL" id="FKIF01000010">
    <property type="protein sequence ID" value="SAI74772.1"/>
    <property type="molecule type" value="Genomic_DNA"/>
</dbReference>
<dbReference type="Pfam" id="PF01515">
    <property type="entry name" value="PTA_PTB"/>
    <property type="match status" value="1"/>
</dbReference>
<dbReference type="SUPFAM" id="SSF51735">
    <property type="entry name" value="NAD(P)-binding Rossmann-fold domains"/>
    <property type="match status" value="1"/>
</dbReference>
<dbReference type="InterPro" id="IPR036291">
    <property type="entry name" value="NAD(P)-bd_dom_sf"/>
</dbReference>
<dbReference type="GO" id="GO:0004473">
    <property type="term" value="F:malate dehydrogenase (decarboxylating) (NADP+) activity"/>
    <property type="evidence" value="ECO:0007669"/>
    <property type="project" value="UniProtKB-EC"/>
</dbReference>
<evidence type="ECO:0000256" key="3">
    <source>
        <dbReference type="ARBA" id="ARBA00007686"/>
    </source>
</evidence>
<dbReference type="InterPro" id="IPR046346">
    <property type="entry name" value="Aminoacid_DH-like_N_sf"/>
</dbReference>
<evidence type="ECO:0000256" key="1">
    <source>
        <dbReference type="ARBA" id="ARBA00001936"/>
    </source>
</evidence>
<comment type="cofactor">
    <cofactor evidence="2">
        <name>Mg(2+)</name>
        <dbReference type="ChEBI" id="CHEBI:18420"/>
    </cofactor>
</comment>
<dbReference type="InterPro" id="IPR002505">
    <property type="entry name" value="PTA_PTB"/>
</dbReference>
<keyword evidence="7" id="KW-0511">Multifunctional enzyme</keyword>
<gene>
    <name evidence="13" type="primary">maeB_3</name>
    <name evidence="13" type="ORF">SAMEA3906486_05489</name>
</gene>
<keyword evidence="14" id="KW-1185">Reference proteome</keyword>
<feature type="binding site" evidence="10">
    <location>
        <position position="162"/>
    </location>
    <ligand>
        <name>a divalent metal cation</name>
        <dbReference type="ChEBI" id="CHEBI:60240"/>
    </ligand>
</feature>
<feature type="domain" description="Malic enzyme NAD-binding" evidence="11">
    <location>
        <begin position="163"/>
        <end position="400"/>
    </location>
</feature>
<evidence type="ECO:0000313" key="14">
    <source>
        <dbReference type="Proteomes" id="UP000076848"/>
    </source>
</evidence>
<dbReference type="SUPFAM" id="SSF53659">
    <property type="entry name" value="Isocitrate/Isopropylmalate dehydrogenase-like"/>
    <property type="match status" value="1"/>
</dbReference>
<dbReference type="FunFam" id="3.40.50.10380:FF:000003">
    <property type="entry name" value="NADP-dependent malic enzyme"/>
    <property type="match status" value="1"/>
</dbReference>
<dbReference type="RefSeq" id="WP_066134497.1">
    <property type="nucleotide sequence ID" value="NZ_FKIF01000010.1"/>
</dbReference>
<dbReference type="CDD" id="cd05311">
    <property type="entry name" value="NAD_bind_2_malic_enz"/>
    <property type="match status" value="1"/>
</dbReference>
<dbReference type="InterPro" id="IPR042112">
    <property type="entry name" value="P_AcTrfase_dom2"/>
</dbReference>
<dbReference type="SMART" id="SM01274">
    <property type="entry name" value="malic"/>
    <property type="match status" value="1"/>
</dbReference>
<dbReference type="Gene3D" id="3.40.50.720">
    <property type="entry name" value="NAD(P)-binding Rossmann-like Domain"/>
    <property type="match status" value="1"/>
</dbReference>
<sequence length="766" mass="82878">MNTNNRQAALDYHEFPKPGKIAVNAIKPLVTQRDLALAYSPGVAAACEEIVDDAANVFRYTGRGNLVGVITNGTAVLGLGNIGALASKPVMEGKAVLFKKFAGIDVFDIEINETDPDKLVDIIAGLEPTFGGINLEDIKAPECFTVERKLRERMRIPVFHDDQHGTAITVSAAFINGLKVVGKDIGQVKVVTSGAGAAALACLDLMVDLGLPLENIWVTDIEGVVYEGRTTLMDPDKARYAKPTGARKLAEVIAGADVFLGLSAGGVLKPEMVATMAANPLILALANPTPEILPEVAHAVRDDVVMATGRSDYPNQVNNVLCFPYIFRGALDVGATTITREMEMAAVLAIAKLAQEEQNEVVAAAYGTYDISFGRDYLIPKPFDPRLIVRIAPAVAKAAMDGGVATRPLADLDAYVEQLQQFVYHSGAFMKPLFGAAKRMVREGAKSRIVFTEGEDERVLRAVQVIVDEKLARPILVGRPQVLMSRIEKYGLRLRLGQDVEVTNPEYDERFHQYWTTYWELMCRRGITKEMARVEMRRRLTLIGAMMLHLGDADGMVCGTVGEYHEHLRFIDEVIGKRPGAKTYAAMNILLLNERTVALVDTHVNDNPTAEQIAEFTVAGARQMTQLNLAPKVALLSRSNFGTGSSASGGKMREALERVRQAAPDVEIDGEMHGDCALDEALRMRLLPSSTLKGEANLLVCPNVDSGNIAYNLLKATAGANVAIGPFLLGVNAPVHILTSSATVRRIVNMAALTVIDANRVEQPAG</sequence>
<dbReference type="STRING" id="288768.SAMEA3906486_05489"/>
<feature type="binding site" evidence="10">
    <location>
        <begin position="76"/>
        <end position="83"/>
    </location>
    <ligand>
        <name>NADP(+)</name>
        <dbReference type="ChEBI" id="CHEBI:58349"/>
    </ligand>
</feature>
<evidence type="ECO:0000256" key="10">
    <source>
        <dbReference type="PIRSR" id="PIRSR036684-3"/>
    </source>
</evidence>
<dbReference type="PANTHER" id="PTHR43237:SF4">
    <property type="entry name" value="NADP-DEPENDENT MALIC ENZYME"/>
    <property type="match status" value="1"/>
</dbReference>
<dbReference type="GO" id="GO:0046872">
    <property type="term" value="F:metal ion binding"/>
    <property type="evidence" value="ECO:0007669"/>
    <property type="project" value="UniProtKB-KW"/>
</dbReference>
<accession>A0A157SWC7</accession>
<dbReference type="Proteomes" id="UP000076848">
    <property type="component" value="Unassembled WGS sequence"/>
</dbReference>